<gene>
    <name evidence="1" type="ORF">TBIB3V08_LOCUS12829</name>
</gene>
<protein>
    <submittedName>
        <fullName evidence="1">Uncharacterized protein</fullName>
    </submittedName>
</protein>
<accession>A0A7R9I7I2</accession>
<dbReference type="AlphaFoldDB" id="A0A7R9I7I2"/>
<evidence type="ECO:0000313" key="1">
    <source>
        <dbReference type="EMBL" id="CAD7450559.1"/>
    </source>
</evidence>
<proteinExistence type="predicted"/>
<organism evidence="1">
    <name type="scientific">Timema bartmani</name>
    <dbReference type="NCBI Taxonomy" id="61472"/>
    <lineage>
        <taxon>Eukaryota</taxon>
        <taxon>Metazoa</taxon>
        <taxon>Ecdysozoa</taxon>
        <taxon>Arthropoda</taxon>
        <taxon>Hexapoda</taxon>
        <taxon>Insecta</taxon>
        <taxon>Pterygota</taxon>
        <taxon>Neoptera</taxon>
        <taxon>Polyneoptera</taxon>
        <taxon>Phasmatodea</taxon>
        <taxon>Timematodea</taxon>
        <taxon>Timematoidea</taxon>
        <taxon>Timematidae</taxon>
        <taxon>Timema</taxon>
    </lineage>
</organism>
<sequence length="18" mass="2119">METTPAMLQMNWEGPRVK</sequence>
<name>A0A7R9I7I2_9NEOP</name>
<dbReference type="EMBL" id="OD576262">
    <property type="protein sequence ID" value="CAD7450559.1"/>
    <property type="molecule type" value="Genomic_DNA"/>
</dbReference>
<reference evidence="1" key="1">
    <citation type="submission" date="2020-11" db="EMBL/GenBank/DDBJ databases">
        <authorList>
            <person name="Tran Van P."/>
        </authorList>
    </citation>
    <scope>NUCLEOTIDE SEQUENCE</scope>
</reference>